<feature type="signal peptide" evidence="2">
    <location>
        <begin position="1"/>
        <end position="27"/>
    </location>
</feature>
<feature type="compositionally biased region" description="Basic and acidic residues" evidence="1">
    <location>
        <begin position="47"/>
        <end position="61"/>
    </location>
</feature>
<proteinExistence type="predicted"/>
<organism evidence="3 4">
    <name type="scientific">Effrenium voratum</name>
    <dbReference type="NCBI Taxonomy" id="2562239"/>
    <lineage>
        <taxon>Eukaryota</taxon>
        <taxon>Sar</taxon>
        <taxon>Alveolata</taxon>
        <taxon>Dinophyceae</taxon>
        <taxon>Suessiales</taxon>
        <taxon>Symbiodiniaceae</taxon>
        <taxon>Effrenium</taxon>
    </lineage>
</organism>
<dbReference type="EMBL" id="CAUJNA010000102">
    <property type="protein sequence ID" value="CAJ1371873.1"/>
    <property type="molecule type" value="Genomic_DNA"/>
</dbReference>
<keyword evidence="4" id="KW-1185">Reference proteome</keyword>
<comment type="caution">
    <text evidence="3">The sequence shown here is derived from an EMBL/GenBank/DDBJ whole genome shotgun (WGS) entry which is preliminary data.</text>
</comment>
<name>A0AA36HML0_9DINO</name>
<evidence type="ECO:0000256" key="2">
    <source>
        <dbReference type="SAM" id="SignalP"/>
    </source>
</evidence>
<dbReference type="AlphaFoldDB" id="A0AA36HML0"/>
<feature type="chain" id="PRO_5041449213" evidence="2">
    <location>
        <begin position="28"/>
        <end position="494"/>
    </location>
</feature>
<gene>
    <name evidence="3" type="ORF">EVOR1521_LOCUS2082</name>
</gene>
<reference evidence="3" key="1">
    <citation type="submission" date="2023-08" db="EMBL/GenBank/DDBJ databases">
        <authorList>
            <person name="Chen Y."/>
            <person name="Shah S."/>
            <person name="Dougan E. K."/>
            <person name="Thang M."/>
            <person name="Chan C."/>
        </authorList>
    </citation>
    <scope>NUCLEOTIDE SEQUENCE</scope>
</reference>
<accession>A0AA36HML0</accession>
<dbReference type="Proteomes" id="UP001178507">
    <property type="component" value="Unassembled WGS sequence"/>
</dbReference>
<evidence type="ECO:0000313" key="4">
    <source>
        <dbReference type="Proteomes" id="UP001178507"/>
    </source>
</evidence>
<feature type="region of interest" description="Disordered" evidence="1">
    <location>
        <begin position="33"/>
        <end position="67"/>
    </location>
</feature>
<evidence type="ECO:0000256" key="1">
    <source>
        <dbReference type="SAM" id="MobiDB-lite"/>
    </source>
</evidence>
<protein>
    <submittedName>
        <fullName evidence="3">Uncharacterized protein</fullName>
    </submittedName>
</protein>
<evidence type="ECO:0000313" key="3">
    <source>
        <dbReference type="EMBL" id="CAJ1371873.1"/>
    </source>
</evidence>
<sequence>MVLYPYPKTNAAMRLVTMLGLAAVAHGVRETDSLGLDEADPSGSKPEGPHDTIKSDKKPAEGDDTPSDCSWKRIALKNWNVEFQPLGERLVSAVRLQNTHSDNEDAWSDLVQVSDSDIQLSLGASVSFFEDEDCPLKAEDLRFSSSPKCEETGQYLSENEETETEEGHPIFHFRTSNPIVVLQREPADNDTGMVGDWSYPEGDFVIRKMDNGSLELEQKRWGSPVGLYGVLQDEDAHGYQKAKMEVMPRECGKFKEKNCPTSQAFCKVNEGKCEVSPDMNHGFVKVKLISPTFMKKEFSLDDNQYTLHEAHRGFTPMDAEASGFVCVSTNESWTPLRGMTLKQVSGIGPHLQIARKSAKKHGQKIFEKKSFGHEWLQERHRCHDAVSGGKDKAFLPPWKNTVQATVEWKKALTCPENYPLCFDDGDCVSVDCKNGCEWSRSPTPFSDPSAGFNYIAGGDTFGTECDNSNEAMKEKSSSFRSAPFAGFALLLLLR</sequence>
<keyword evidence="2" id="KW-0732">Signal</keyword>